<reference evidence="1" key="2">
    <citation type="submission" date="2021-09" db="EMBL/GenBank/DDBJ databases">
        <authorList>
            <person name="Gilroy R."/>
        </authorList>
    </citation>
    <scope>NUCLEOTIDE SEQUENCE</scope>
    <source>
        <strain evidence="1">6966</strain>
    </source>
</reference>
<organism evidence="1 2">
    <name type="scientific">Butyricimonas virosa</name>
    <dbReference type="NCBI Taxonomy" id="544645"/>
    <lineage>
        <taxon>Bacteria</taxon>
        <taxon>Pseudomonadati</taxon>
        <taxon>Bacteroidota</taxon>
        <taxon>Bacteroidia</taxon>
        <taxon>Bacteroidales</taxon>
        <taxon>Odoribacteraceae</taxon>
        <taxon>Butyricimonas</taxon>
    </lineage>
</organism>
<reference evidence="1" key="1">
    <citation type="journal article" date="2021" name="PeerJ">
        <title>Extensive microbial diversity within the chicken gut microbiome revealed by metagenomics and culture.</title>
        <authorList>
            <person name="Gilroy R."/>
            <person name="Ravi A."/>
            <person name="Getino M."/>
            <person name="Pursley I."/>
            <person name="Horton D.L."/>
            <person name="Alikhan N.F."/>
            <person name="Baker D."/>
            <person name="Gharbi K."/>
            <person name="Hall N."/>
            <person name="Watson M."/>
            <person name="Adriaenssens E.M."/>
            <person name="Foster-Nyarko E."/>
            <person name="Jarju S."/>
            <person name="Secka A."/>
            <person name="Antonio M."/>
            <person name="Oren A."/>
            <person name="Chaudhuri R.R."/>
            <person name="La Ragione R."/>
            <person name="Hildebrand F."/>
            <person name="Pallen M.J."/>
        </authorList>
    </citation>
    <scope>NUCLEOTIDE SEQUENCE</scope>
    <source>
        <strain evidence="1">6966</strain>
    </source>
</reference>
<dbReference type="EMBL" id="DYVS01000209">
    <property type="protein sequence ID" value="HJF71364.1"/>
    <property type="molecule type" value="Genomic_DNA"/>
</dbReference>
<dbReference type="Gene3D" id="3.80.10.10">
    <property type="entry name" value="Ribonuclease Inhibitor"/>
    <property type="match status" value="1"/>
</dbReference>
<proteinExistence type="predicted"/>
<gene>
    <name evidence="1" type="ORF">K8V05_11470</name>
</gene>
<dbReference type="Proteomes" id="UP000742098">
    <property type="component" value="Unassembled WGS sequence"/>
</dbReference>
<evidence type="ECO:0000313" key="2">
    <source>
        <dbReference type="Proteomes" id="UP000742098"/>
    </source>
</evidence>
<dbReference type="Pfam" id="PF13306">
    <property type="entry name" value="LRR_5"/>
    <property type="match status" value="1"/>
</dbReference>
<protein>
    <submittedName>
        <fullName evidence="1">Leucine-rich repeat protein</fullName>
    </submittedName>
</protein>
<dbReference type="AlphaFoldDB" id="A0A921H6A9"/>
<evidence type="ECO:0000313" key="1">
    <source>
        <dbReference type="EMBL" id="HJF71364.1"/>
    </source>
</evidence>
<name>A0A921H6A9_9BACT</name>
<comment type="caution">
    <text evidence="1">The sequence shown here is derived from an EMBL/GenBank/DDBJ whole genome shotgun (WGS) entry which is preliminary data.</text>
</comment>
<dbReference type="InterPro" id="IPR026906">
    <property type="entry name" value="LRR_5"/>
</dbReference>
<sequence length="281" mass="32473">MKEFHLYYDAQGAAYSLDRKILYTIPNGIKDYTVQEGTKYVNWQKPCDVENLTLPATLCKIYDNAYFLKLQNFTTSGGNWEAMNGILTYRKGECVTLIHYPLGRKDENTLITPEGIRPIDKAAIGTGNFLKEIILPTFFETFNNECFCRCEHLEALKYNNEHFKDINGVLFSADLTRRLYYPINKRPFFGEYTIPESVREIEASCFHNNDTFYDNFSDSDIAFEKIILPPWLSEKSLDELPPLKHISCKEGNFKDIDGVLFMADKKALVYHPLNNDVGKVY</sequence>
<feature type="non-terminal residue" evidence="1">
    <location>
        <position position="281"/>
    </location>
</feature>
<dbReference type="InterPro" id="IPR032675">
    <property type="entry name" value="LRR_dom_sf"/>
</dbReference>
<accession>A0A921H6A9</accession>